<accession>A0A2J6RGV1</accession>
<feature type="transmembrane region" description="Helical" evidence="2">
    <location>
        <begin position="226"/>
        <end position="254"/>
    </location>
</feature>
<evidence type="ECO:0000256" key="2">
    <source>
        <dbReference type="SAM" id="Phobius"/>
    </source>
</evidence>
<feature type="compositionally biased region" description="Polar residues" evidence="1">
    <location>
        <begin position="268"/>
        <end position="278"/>
    </location>
</feature>
<keyword evidence="4" id="KW-1185">Reference proteome</keyword>
<dbReference type="EMBL" id="KZ613949">
    <property type="protein sequence ID" value="PMD37719.1"/>
    <property type="molecule type" value="Genomic_DNA"/>
</dbReference>
<evidence type="ECO:0008006" key="5">
    <source>
        <dbReference type="Google" id="ProtNLM"/>
    </source>
</evidence>
<keyword evidence="2" id="KW-1133">Transmembrane helix</keyword>
<dbReference type="AlphaFoldDB" id="A0A2J6RGV1"/>
<reference evidence="3 4" key="1">
    <citation type="submission" date="2016-04" db="EMBL/GenBank/DDBJ databases">
        <title>A degradative enzymes factory behind the ericoid mycorrhizal symbiosis.</title>
        <authorList>
            <consortium name="DOE Joint Genome Institute"/>
            <person name="Martino E."/>
            <person name="Morin E."/>
            <person name="Grelet G."/>
            <person name="Kuo A."/>
            <person name="Kohler A."/>
            <person name="Daghino S."/>
            <person name="Barry K."/>
            <person name="Choi C."/>
            <person name="Cichocki N."/>
            <person name="Clum A."/>
            <person name="Copeland A."/>
            <person name="Hainaut M."/>
            <person name="Haridas S."/>
            <person name="Labutti K."/>
            <person name="Lindquist E."/>
            <person name="Lipzen A."/>
            <person name="Khouja H.-R."/>
            <person name="Murat C."/>
            <person name="Ohm R."/>
            <person name="Olson A."/>
            <person name="Spatafora J."/>
            <person name="Veneault-Fourrey C."/>
            <person name="Henrissat B."/>
            <person name="Grigoriev I."/>
            <person name="Martin F."/>
            <person name="Perotto S."/>
        </authorList>
    </citation>
    <scope>NUCLEOTIDE SEQUENCE [LARGE SCALE GENOMIC DNA]</scope>
    <source>
        <strain evidence="3 4">F</strain>
    </source>
</reference>
<dbReference type="OrthoDB" id="4770059at2759"/>
<sequence length="308" mass="32831">MSTVTFTTGYTNLGSLGPTSFPSDCLQSLWLFHTSLYDDIFFYLTQGCAASSCCPSGNVYTESYAYMTSYYSPGVCPSQYRNCPPPPSPTTLLSNPTETIAFCCPTNYDCPQNIPQGTKLPYFLFCQSPMTFSITTYFDVDNVFDQKTTAIGTTINPIYPTAIFVLALPIQIRMPATQTGSASFLSSTLASTSTTQTSIAPISASTSYTASTVAMTSISKASNTSLSAGAIAGIAIGAFLGGAFILALFGFFLYRSIMRRLNTINRDSRVSQPSQQEIGSKPELDGQGSVSRSAPLVVSELEGGHIGA</sequence>
<name>A0A2J6RGV1_HYAVF</name>
<gene>
    <name evidence="3" type="ORF">L207DRAFT_586052</name>
</gene>
<protein>
    <recommendedName>
        <fullName evidence="5">Mid2 domain-containing protein</fullName>
    </recommendedName>
</protein>
<keyword evidence="2" id="KW-0472">Membrane</keyword>
<dbReference type="Proteomes" id="UP000235786">
    <property type="component" value="Unassembled WGS sequence"/>
</dbReference>
<evidence type="ECO:0000313" key="4">
    <source>
        <dbReference type="Proteomes" id="UP000235786"/>
    </source>
</evidence>
<organism evidence="3 4">
    <name type="scientific">Hyaloscypha variabilis (strain UAMH 11265 / GT02V1 / F)</name>
    <name type="common">Meliniomyces variabilis</name>
    <dbReference type="NCBI Taxonomy" id="1149755"/>
    <lineage>
        <taxon>Eukaryota</taxon>
        <taxon>Fungi</taxon>
        <taxon>Dikarya</taxon>
        <taxon>Ascomycota</taxon>
        <taxon>Pezizomycotina</taxon>
        <taxon>Leotiomycetes</taxon>
        <taxon>Helotiales</taxon>
        <taxon>Hyaloscyphaceae</taxon>
        <taxon>Hyaloscypha</taxon>
        <taxon>Hyaloscypha variabilis</taxon>
    </lineage>
</organism>
<proteinExistence type="predicted"/>
<evidence type="ECO:0000256" key="1">
    <source>
        <dbReference type="SAM" id="MobiDB-lite"/>
    </source>
</evidence>
<evidence type="ECO:0000313" key="3">
    <source>
        <dbReference type="EMBL" id="PMD37719.1"/>
    </source>
</evidence>
<feature type="region of interest" description="Disordered" evidence="1">
    <location>
        <begin position="268"/>
        <end position="294"/>
    </location>
</feature>
<keyword evidence="2" id="KW-0812">Transmembrane</keyword>